<name>A0ABS1IXN4_9FIRM</name>
<dbReference type="Proteomes" id="UP000604730">
    <property type="component" value="Unassembled WGS sequence"/>
</dbReference>
<keyword evidence="10" id="KW-1185">Reference proteome</keyword>
<keyword evidence="2" id="KW-0805">Transcription regulation</keyword>
<dbReference type="PANTHER" id="PTHR43280:SF2">
    <property type="entry name" value="HTH-TYPE TRANSCRIPTIONAL REGULATOR EXSA"/>
    <property type="match status" value="1"/>
</dbReference>
<dbReference type="InterPro" id="IPR011006">
    <property type="entry name" value="CheY-like_superfamily"/>
</dbReference>
<dbReference type="CDD" id="cd17536">
    <property type="entry name" value="REC_YesN-like"/>
    <property type="match status" value="1"/>
</dbReference>
<feature type="modified residue" description="4-aspartylphosphate" evidence="6">
    <location>
        <position position="55"/>
    </location>
</feature>
<sequence length="378" mass="43882">MYKVLFAEDELLVRIGLQNAIKWSDYSMELVAQADDGGQAFELFQKIRPDVVITDIRMDVMDGHELIRKIREIDKECAILVISCIDDFEVIRRLVPLKINGYVLKATLNMEEINKLLQETREYLISIGRNGEDKPDNENFLEKRLKKYLLGEGSEPIWNENEKMKYLCKFSLKAEDRDKINDSAVKFINELLIHQFKEGVVLMFEKPVNFYIFLPLDNENLEKRVERVNELVESFLGIRLSYTNSVRQSREKIADWFTRHEKSGDDVNNSASWDNSIKTAIDYINANHGEQLSLAKVAGVAGVSPTYFSALFKKEIGKNYVEYLNEVRLKAVLKEFKVSDAKISFIAEKHGFPSQEYFSRYFKKVMGVSPAKWRRKNS</sequence>
<evidence type="ECO:0000256" key="4">
    <source>
        <dbReference type="ARBA" id="ARBA00023163"/>
    </source>
</evidence>
<dbReference type="Gene3D" id="1.10.10.60">
    <property type="entry name" value="Homeodomain-like"/>
    <property type="match status" value="2"/>
</dbReference>
<dbReference type="PANTHER" id="PTHR43280">
    <property type="entry name" value="ARAC-FAMILY TRANSCRIPTIONAL REGULATOR"/>
    <property type="match status" value="1"/>
</dbReference>
<evidence type="ECO:0000259" key="8">
    <source>
        <dbReference type="PROSITE" id="PS50110"/>
    </source>
</evidence>
<evidence type="ECO:0000256" key="2">
    <source>
        <dbReference type="ARBA" id="ARBA00023015"/>
    </source>
</evidence>
<evidence type="ECO:0000313" key="9">
    <source>
        <dbReference type="EMBL" id="MBK5896651.1"/>
    </source>
</evidence>
<dbReference type="SMART" id="SM00448">
    <property type="entry name" value="REC"/>
    <property type="match status" value="1"/>
</dbReference>
<dbReference type="InterPro" id="IPR009057">
    <property type="entry name" value="Homeodomain-like_sf"/>
</dbReference>
<dbReference type="Gene3D" id="3.40.50.2300">
    <property type="match status" value="1"/>
</dbReference>
<evidence type="ECO:0000256" key="1">
    <source>
        <dbReference type="ARBA" id="ARBA00018672"/>
    </source>
</evidence>
<keyword evidence="3" id="KW-0238">DNA-binding</keyword>
<feature type="domain" description="HTH araC/xylS-type" evidence="7">
    <location>
        <begin position="278"/>
        <end position="376"/>
    </location>
</feature>
<evidence type="ECO:0000259" key="7">
    <source>
        <dbReference type="PROSITE" id="PS01124"/>
    </source>
</evidence>
<feature type="domain" description="Response regulatory" evidence="8">
    <location>
        <begin position="3"/>
        <end position="120"/>
    </location>
</feature>
<evidence type="ECO:0000256" key="5">
    <source>
        <dbReference type="ARBA" id="ARBA00024867"/>
    </source>
</evidence>
<evidence type="ECO:0000256" key="6">
    <source>
        <dbReference type="PROSITE-ProRule" id="PRU00169"/>
    </source>
</evidence>
<evidence type="ECO:0000256" key="3">
    <source>
        <dbReference type="ARBA" id="ARBA00023125"/>
    </source>
</evidence>
<dbReference type="SUPFAM" id="SSF46689">
    <property type="entry name" value="Homeodomain-like"/>
    <property type="match status" value="2"/>
</dbReference>
<evidence type="ECO:0000313" key="10">
    <source>
        <dbReference type="Proteomes" id="UP000604730"/>
    </source>
</evidence>
<comment type="caution">
    <text evidence="9">The sequence shown here is derived from an EMBL/GenBank/DDBJ whole genome shotgun (WGS) entry which is preliminary data.</text>
</comment>
<dbReference type="EMBL" id="JAEPRJ010000001">
    <property type="protein sequence ID" value="MBK5896651.1"/>
    <property type="molecule type" value="Genomic_DNA"/>
</dbReference>
<protein>
    <recommendedName>
        <fullName evidence="1">Stage 0 sporulation protein A homolog</fullName>
    </recommendedName>
</protein>
<dbReference type="InterPro" id="IPR020449">
    <property type="entry name" value="Tscrpt_reg_AraC-type_HTH"/>
</dbReference>
<proteinExistence type="predicted"/>
<dbReference type="RefSeq" id="WP_208428211.1">
    <property type="nucleotide sequence ID" value="NZ_JAEPRJ010000001.1"/>
</dbReference>
<accession>A0ABS1IXN4</accession>
<dbReference type="PROSITE" id="PS50110">
    <property type="entry name" value="RESPONSE_REGULATORY"/>
    <property type="match status" value="1"/>
</dbReference>
<dbReference type="PRINTS" id="PR00032">
    <property type="entry name" value="HTHARAC"/>
</dbReference>
<dbReference type="InterPro" id="IPR001789">
    <property type="entry name" value="Sig_transdc_resp-reg_receiver"/>
</dbReference>
<dbReference type="SMART" id="SM00342">
    <property type="entry name" value="HTH_ARAC"/>
    <property type="match status" value="1"/>
</dbReference>
<comment type="function">
    <text evidence="5">May play the central regulatory role in sporulation. It may be an element of the effector pathway responsible for the activation of sporulation genes in response to nutritional stress. Spo0A may act in concert with spo0H (a sigma factor) to control the expression of some genes that are critical to the sporulation process.</text>
</comment>
<reference evidence="9 10" key="1">
    <citation type="submission" date="2021-01" db="EMBL/GenBank/DDBJ databases">
        <title>Isolation and description of Catonella massiliensis sp. nov., a novel Catonella species, isolated from a stable periodontitis subject.</title>
        <authorList>
            <person name="Antezack A."/>
            <person name="Boxberger M."/>
            <person name="La Scola B."/>
            <person name="Monnet-Corti V."/>
        </authorList>
    </citation>
    <scope>NUCLEOTIDE SEQUENCE [LARGE SCALE GENOMIC DNA]</scope>
    <source>
        <strain evidence="9 10">Marseille-Q4567</strain>
    </source>
</reference>
<keyword evidence="6" id="KW-0597">Phosphoprotein</keyword>
<keyword evidence="4" id="KW-0804">Transcription</keyword>
<organism evidence="9 10">
    <name type="scientific">Catonella massiliensis</name>
    <dbReference type="NCBI Taxonomy" id="2799636"/>
    <lineage>
        <taxon>Bacteria</taxon>
        <taxon>Bacillati</taxon>
        <taxon>Bacillota</taxon>
        <taxon>Clostridia</taxon>
        <taxon>Lachnospirales</taxon>
        <taxon>Lachnospiraceae</taxon>
        <taxon>Catonella</taxon>
    </lineage>
</organism>
<dbReference type="Pfam" id="PF12833">
    <property type="entry name" value="HTH_18"/>
    <property type="match status" value="1"/>
</dbReference>
<dbReference type="SUPFAM" id="SSF52172">
    <property type="entry name" value="CheY-like"/>
    <property type="match status" value="1"/>
</dbReference>
<dbReference type="Pfam" id="PF00072">
    <property type="entry name" value="Response_reg"/>
    <property type="match status" value="1"/>
</dbReference>
<dbReference type="PROSITE" id="PS01124">
    <property type="entry name" value="HTH_ARAC_FAMILY_2"/>
    <property type="match status" value="1"/>
</dbReference>
<gene>
    <name evidence="9" type="ORF">JJN12_02465</name>
</gene>
<dbReference type="InterPro" id="IPR018060">
    <property type="entry name" value="HTH_AraC"/>
</dbReference>